<accession>A0A5M8PEZ3</accession>
<proteinExistence type="predicted"/>
<dbReference type="PANTHER" id="PTHR43595">
    <property type="entry name" value="37S RIBOSOMAL PROTEIN S26, MITOCHONDRIAL"/>
    <property type="match status" value="1"/>
</dbReference>
<feature type="domain" description="Manganese/iron superoxide dismutase C-terminal" evidence="2">
    <location>
        <begin position="250"/>
        <end position="291"/>
    </location>
</feature>
<dbReference type="GO" id="GO:0046872">
    <property type="term" value="F:metal ion binding"/>
    <property type="evidence" value="ECO:0007669"/>
    <property type="project" value="InterPro"/>
</dbReference>
<dbReference type="Proteomes" id="UP000324767">
    <property type="component" value="Unassembled WGS sequence"/>
</dbReference>
<evidence type="ECO:0000259" key="2">
    <source>
        <dbReference type="Pfam" id="PF02777"/>
    </source>
</evidence>
<dbReference type="InterPro" id="IPR036324">
    <property type="entry name" value="Mn/Fe_SOD_N_sf"/>
</dbReference>
<dbReference type="GO" id="GO:0005737">
    <property type="term" value="C:cytoplasm"/>
    <property type="evidence" value="ECO:0007669"/>
    <property type="project" value="TreeGrafter"/>
</dbReference>
<evidence type="ECO:0000313" key="4">
    <source>
        <dbReference type="Proteomes" id="UP000324767"/>
    </source>
</evidence>
<dbReference type="PANTHER" id="PTHR43595:SF2">
    <property type="entry name" value="SMALL RIBOSOMAL SUBUNIT PROTEIN MS42"/>
    <property type="match status" value="1"/>
</dbReference>
<dbReference type="OrthoDB" id="275227at2759"/>
<dbReference type="Gene3D" id="3.55.40.20">
    <property type="entry name" value="Iron/manganese superoxide dismutase, C-terminal domain"/>
    <property type="match status" value="1"/>
</dbReference>
<sequence length="315" mass="34634">MILSRGVRQQTALRAAPVSIRPALLSHTSQRRSLHQVPQLTHGATFAKDGVEGVLSPGGFDIAWTQYQGHMVHKLNQLTSGTVDANALTKALLIKYARDANKAALFNHASMAHNNHLFFTYISPTSVPVPQALLTHINTDFSSLDSLRAEFLATANAMFGPGFVWLVKQTSSSSLRILATYIAGSPYPGAHYRAQSVDMATTNTGVHGQMTPEEYARNRTTQSLAGAVGNAGSFGSLSKNARKMAPGGVELEPILCVNTWEHVWLRDWGVDGKRRYLEAWWEKINWNVVDANAGYLVHQESKRQAASRPLFPMKR</sequence>
<comment type="caution">
    <text evidence="3">The sequence shown here is derived from an EMBL/GenBank/DDBJ whole genome shotgun (WGS) entry which is preliminary data.</text>
</comment>
<dbReference type="AlphaFoldDB" id="A0A5M8PEZ3"/>
<comment type="function">
    <text evidence="1">Component of the mitochondrial ribosome (mitoribosome), a dedicated translation machinery responsible for the synthesis of mitochondrial genome-encoded proteins, including at least some of the essential transmembrane subunits of the mitochondrial respiratory chain. The mitoribosomes are attached to the mitochondrial inner membrane and translation products are cotranslationally integrated into the membrane.</text>
</comment>
<name>A0A5M8PEZ3_9LECA</name>
<dbReference type="EMBL" id="VXIT01000017">
    <property type="protein sequence ID" value="KAA6407450.1"/>
    <property type="molecule type" value="Genomic_DNA"/>
</dbReference>
<protein>
    <submittedName>
        <fullName evidence="3">Fe superoxide dismutase</fullName>
    </submittedName>
</protein>
<dbReference type="InterPro" id="IPR036314">
    <property type="entry name" value="SOD_C_sf"/>
</dbReference>
<dbReference type="SUPFAM" id="SSF46609">
    <property type="entry name" value="Fe,Mn superoxide dismutase (SOD), N-terminal domain"/>
    <property type="match status" value="1"/>
</dbReference>
<organism evidence="3 4">
    <name type="scientific">Lasallia pustulata</name>
    <dbReference type="NCBI Taxonomy" id="136370"/>
    <lineage>
        <taxon>Eukaryota</taxon>
        <taxon>Fungi</taxon>
        <taxon>Dikarya</taxon>
        <taxon>Ascomycota</taxon>
        <taxon>Pezizomycotina</taxon>
        <taxon>Lecanoromycetes</taxon>
        <taxon>OSLEUM clade</taxon>
        <taxon>Umbilicariomycetidae</taxon>
        <taxon>Umbilicariales</taxon>
        <taxon>Umbilicariaceae</taxon>
        <taxon>Lasallia</taxon>
    </lineage>
</organism>
<evidence type="ECO:0000313" key="3">
    <source>
        <dbReference type="EMBL" id="KAA6407450.1"/>
    </source>
</evidence>
<dbReference type="InterPro" id="IPR019832">
    <property type="entry name" value="Mn/Fe_SOD_C"/>
</dbReference>
<dbReference type="Pfam" id="PF02777">
    <property type="entry name" value="Sod_Fe_C"/>
    <property type="match status" value="2"/>
</dbReference>
<reference evidence="3 4" key="1">
    <citation type="submission" date="2019-09" db="EMBL/GenBank/DDBJ databases">
        <title>The hologenome of the rock-dwelling lichen Lasallia pustulata.</title>
        <authorList>
            <person name="Greshake Tzovaras B."/>
            <person name="Segers F."/>
            <person name="Bicker A."/>
            <person name="Dal Grande F."/>
            <person name="Otte J."/>
            <person name="Hankeln T."/>
            <person name="Schmitt I."/>
            <person name="Ebersberger I."/>
        </authorList>
    </citation>
    <scope>NUCLEOTIDE SEQUENCE [LARGE SCALE GENOMIC DNA]</scope>
    <source>
        <strain evidence="3">A1-1</strain>
    </source>
</reference>
<dbReference type="SUPFAM" id="SSF54719">
    <property type="entry name" value="Fe,Mn superoxide dismutase (SOD), C-terminal domain"/>
    <property type="match status" value="1"/>
</dbReference>
<gene>
    <name evidence="3" type="ORF">FRX48_08693</name>
</gene>
<dbReference type="GO" id="GO:0004784">
    <property type="term" value="F:superoxide dismutase activity"/>
    <property type="evidence" value="ECO:0007669"/>
    <property type="project" value="InterPro"/>
</dbReference>
<evidence type="ECO:0000256" key="1">
    <source>
        <dbReference type="ARBA" id="ARBA00037226"/>
    </source>
</evidence>
<feature type="domain" description="Manganese/iron superoxide dismutase C-terminal" evidence="2">
    <location>
        <begin position="132"/>
        <end position="186"/>
    </location>
</feature>